<protein>
    <recommendedName>
        <fullName evidence="3">Peptidase M41 domain-containing protein</fullName>
    </recommendedName>
</protein>
<dbReference type="InterPro" id="IPR037219">
    <property type="entry name" value="Peptidase_M41-like"/>
</dbReference>
<dbReference type="AlphaFoldDB" id="A0A1G7QY32"/>
<reference evidence="1 2" key="1">
    <citation type="submission" date="2016-10" db="EMBL/GenBank/DDBJ databases">
        <authorList>
            <person name="de Groot N.N."/>
        </authorList>
    </citation>
    <scope>NUCLEOTIDE SEQUENCE [LARGE SCALE GENOMIC DNA]</scope>
    <source>
        <strain evidence="1 2">R5</strain>
    </source>
</reference>
<gene>
    <name evidence="1" type="ORF">SAMN05216337_11081</name>
</gene>
<dbReference type="Gene3D" id="1.20.58.760">
    <property type="entry name" value="Peptidase M41"/>
    <property type="match status" value="1"/>
</dbReference>
<dbReference type="RefSeq" id="WP_430642017.1">
    <property type="nucleotide sequence ID" value="NZ_FMZW01000108.1"/>
</dbReference>
<dbReference type="GO" id="GO:0005524">
    <property type="term" value="F:ATP binding"/>
    <property type="evidence" value="ECO:0007669"/>
    <property type="project" value="InterPro"/>
</dbReference>
<name>A0A1G7QY32_9BRAD</name>
<evidence type="ECO:0000313" key="2">
    <source>
        <dbReference type="Proteomes" id="UP000199245"/>
    </source>
</evidence>
<dbReference type="GO" id="GO:0004222">
    <property type="term" value="F:metalloendopeptidase activity"/>
    <property type="evidence" value="ECO:0007669"/>
    <property type="project" value="InterPro"/>
</dbReference>
<dbReference type="SUPFAM" id="SSF140990">
    <property type="entry name" value="FtsH protease domain-like"/>
    <property type="match status" value="1"/>
</dbReference>
<accession>A0A1G7QY32</accession>
<proteinExistence type="predicted"/>
<sequence length="267" mass="29073">MSEDVPAEEGPAPFLAKTEAAVEVGLVTDLGGGLDAEFDDYDRLLAHLDRTPEQDERVAIHESGHAVCARLLGHLVDGVTVNPDQARGSEGLCWGVGHAEAFAEGRGDASDVRDALSSVMPQAGEDRGPVADVFGNVYIKCIEFMAGRAAERMLLDGEPALPVDDLRQARELAMLICRSEEAIESFIEHCDLAARDLLMPYGDVVMALSVVLRIKRMLDGAEIDQIIRNVEARKALAVEHRRRADWRKSELAAKRFRADSLAGKCIT</sequence>
<dbReference type="GO" id="GO:0006508">
    <property type="term" value="P:proteolysis"/>
    <property type="evidence" value="ECO:0007669"/>
    <property type="project" value="InterPro"/>
</dbReference>
<dbReference type="GO" id="GO:0004176">
    <property type="term" value="F:ATP-dependent peptidase activity"/>
    <property type="evidence" value="ECO:0007669"/>
    <property type="project" value="InterPro"/>
</dbReference>
<dbReference type="EMBL" id="FMZW01000108">
    <property type="protein sequence ID" value="SDG02779.1"/>
    <property type="molecule type" value="Genomic_DNA"/>
</dbReference>
<organism evidence="1 2">
    <name type="scientific">Bradyrhizobium brasilense</name>
    <dbReference type="NCBI Taxonomy" id="1419277"/>
    <lineage>
        <taxon>Bacteria</taxon>
        <taxon>Pseudomonadati</taxon>
        <taxon>Pseudomonadota</taxon>
        <taxon>Alphaproteobacteria</taxon>
        <taxon>Hyphomicrobiales</taxon>
        <taxon>Nitrobacteraceae</taxon>
        <taxon>Bradyrhizobium</taxon>
    </lineage>
</organism>
<evidence type="ECO:0000313" key="1">
    <source>
        <dbReference type="EMBL" id="SDG02779.1"/>
    </source>
</evidence>
<evidence type="ECO:0008006" key="3">
    <source>
        <dbReference type="Google" id="ProtNLM"/>
    </source>
</evidence>
<feature type="non-terminal residue" evidence="1">
    <location>
        <position position="267"/>
    </location>
</feature>
<dbReference type="Proteomes" id="UP000199245">
    <property type="component" value="Unassembled WGS sequence"/>
</dbReference>